<dbReference type="PIRSF" id="PIRSF005485">
    <property type="entry name" value="HrcA"/>
    <property type="match status" value="1"/>
</dbReference>
<evidence type="ECO:0000256" key="6">
    <source>
        <dbReference type="HAMAP-Rule" id="MF_00081"/>
    </source>
</evidence>
<dbReference type="NCBIfam" id="TIGR00331">
    <property type="entry name" value="hrcA"/>
    <property type="match status" value="1"/>
</dbReference>
<evidence type="ECO:0000313" key="8">
    <source>
        <dbReference type="EMBL" id="HIT84709.1"/>
    </source>
</evidence>
<comment type="similarity">
    <text evidence="6">Belongs to the HrcA family.</text>
</comment>
<dbReference type="InterPro" id="IPR021153">
    <property type="entry name" value="HrcA_C"/>
</dbReference>
<dbReference type="EMBL" id="DVLU01000019">
    <property type="protein sequence ID" value="HIT84709.1"/>
    <property type="molecule type" value="Genomic_DNA"/>
</dbReference>
<comment type="caution">
    <text evidence="8">The sequence shown here is derived from an EMBL/GenBank/DDBJ whole genome shotgun (WGS) entry which is preliminary data.</text>
</comment>
<reference evidence="8" key="1">
    <citation type="submission" date="2020-10" db="EMBL/GenBank/DDBJ databases">
        <authorList>
            <person name="Gilroy R."/>
        </authorList>
    </citation>
    <scope>NUCLEOTIDE SEQUENCE</scope>
    <source>
        <strain evidence="8">CHK181-108</strain>
    </source>
</reference>
<organism evidence="8 9">
    <name type="scientific">Candidatus Ornithomonoglobus intestinigallinarum</name>
    <dbReference type="NCBI Taxonomy" id="2840894"/>
    <lineage>
        <taxon>Bacteria</taxon>
        <taxon>Bacillati</taxon>
        <taxon>Bacillota</taxon>
        <taxon>Clostridia</taxon>
        <taxon>Candidatus Ornithomonoglobus</taxon>
    </lineage>
</organism>
<dbReference type="FunFam" id="1.10.10.10:FF:000049">
    <property type="entry name" value="Heat-inducible transcription repressor HrcA"/>
    <property type="match status" value="1"/>
</dbReference>
<dbReference type="Proteomes" id="UP000824165">
    <property type="component" value="Unassembled WGS sequence"/>
</dbReference>
<gene>
    <name evidence="6 8" type="primary">hrcA</name>
    <name evidence="8" type="ORF">IAA60_02260</name>
</gene>
<evidence type="ECO:0000256" key="5">
    <source>
        <dbReference type="ARBA" id="ARBA00055319"/>
    </source>
</evidence>
<feature type="domain" description="Heat-inducible transcription repressor HrcA C-terminal" evidence="7">
    <location>
        <begin position="106"/>
        <end position="322"/>
    </location>
</feature>
<evidence type="ECO:0000259" key="7">
    <source>
        <dbReference type="Pfam" id="PF01628"/>
    </source>
</evidence>
<keyword evidence="2 6" id="KW-0805">Transcription regulation</keyword>
<sequence>MDLSDRKKKILQAVIDEYIGTAEPVGSRAISKKENLGLSSATIRNEMADLEEMGYLIQPHTSAGRVPSDEGYRFYVNSLMQRYQLGVEAVSRLQEALESKVVQLEGMIKRAGALTSVLTDYTTFVTMPGSVSKIKKIDLVPLGYSAVMLIVVTLAVSSRVINADLTAEQCADIAAILNKHLAEKSADEISFSKIEEIQHETAEKTDLSVQLLISILHFVYETISSLDERDIYVNSAKSILSYPEYSDLGKARELLDFLEDKENLKLLAADENEDGVNARIGKENGVEVLNDCSLVTVNYALGDKKGGKLGVIGPKRMNYSKVFASLDVISKEIDKILKYYM</sequence>
<evidence type="ECO:0000313" key="9">
    <source>
        <dbReference type="Proteomes" id="UP000824165"/>
    </source>
</evidence>
<proteinExistence type="inferred from homology"/>
<dbReference type="Gene3D" id="1.10.10.10">
    <property type="entry name" value="Winged helix-like DNA-binding domain superfamily/Winged helix DNA-binding domain"/>
    <property type="match status" value="1"/>
</dbReference>
<dbReference type="InterPro" id="IPR036390">
    <property type="entry name" value="WH_DNA-bd_sf"/>
</dbReference>
<evidence type="ECO:0000256" key="4">
    <source>
        <dbReference type="ARBA" id="ARBA00023163"/>
    </source>
</evidence>
<dbReference type="SUPFAM" id="SSF55781">
    <property type="entry name" value="GAF domain-like"/>
    <property type="match status" value="1"/>
</dbReference>
<dbReference type="SUPFAM" id="SSF46785">
    <property type="entry name" value="Winged helix' DNA-binding domain"/>
    <property type="match status" value="1"/>
</dbReference>
<dbReference type="GO" id="GO:0045892">
    <property type="term" value="P:negative regulation of DNA-templated transcription"/>
    <property type="evidence" value="ECO:0007669"/>
    <property type="project" value="UniProtKB-UniRule"/>
</dbReference>
<dbReference type="Pfam" id="PF01628">
    <property type="entry name" value="HrcA"/>
    <property type="match status" value="1"/>
</dbReference>
<reference evidence="8" key="2">
    <citation type="journal article" date="2021" name="PeerJ">
        <title>Extensive microbial diversity within the chicken gut microbiome revealed by metagenomics and culture.</title>
        <authorList>
            <person name="Gilroy R."/>
            <person name="Ravi A."/>
            <person name="Getino M."/>
            <person name="Pursley I."/>
            <person name="Horton D.L."/>
            <person name="Alikhan N.F."/>
            <person name="Baker D."/>
            <person name="Gharbi K."/>
            <person name="Hall N."/>
            <person name="Watson M."/>
            <person name="Adriaenssens E.M."/>
            <person name="Foster-Nyarko E."/>
            <person name="Jarju S."/>
            <person name="Secka A."/>
            <person name="Antonio M."/>
            <person name="Oren A."/>
            <person name="Chaudhuri R.R."/>
            <person name="La Ragione R."/>
            <person name="Hildebrand F."/>
            <person name="Pallen M.J."/>
        </authorList>
    </citation>
    <scope>NUCLEOTIDE SEQUENCE</scope>
    <source>
        <strain evidence="8">CHK181-108</strain>
    </source>
</reference>
<evidence type="ECO:0000256" key="3">
    <source>
        <dbReference type="ARBA" id="ARBA00023016"/>
    </source>
</evidence>
<dbReference type="GO" id="GO:0003677">
    <property type="term" value="F:DNA binding"/>
    <property type="evidence" value="ECO:0007669"/>
    <property type="project" value="InterPro"/>
</dbReference>
<dbReference type="HAMAP" id="MF_00081">
    <property type="entry name" value="HrcA"/>
    <property type="match status" value="1"/>
</dbReference>
<dbReference type="Gene3D" id="3.30.450.40">
    <property type="match status" value="1"/>
</dbReference>
<evidence type="ECO:0000256" key="2">
    <source>
        <dbReference type="ARBA" id="ARBA00023015"/>
    </source>
</evidence>
<comment type="function">
    <text evidence="5 6">Negative regulator of class I heat shock genes (grpE-dnaK-dnaJ and groELS operons). Prevents heat-shock induction of these operons.</text>
</comment>
<accession>A0A9D1H382</accession>
<name>A0A9D1H382_9FIRM</name>
<dbReference type="AlphaFoldDB" id="A0A9D1H382"/>
<keyword evidence="3 6" id="KW-0346">Stress response</keyword>
<dbReference type="InterPro" id="IPR029016">
    <property type="entry name" value="GAF-like_dom_sf"/>
</dbReference>
<evidence type="ECO:0000256" key="1">
    <source>
        <dbReference type="ARBA" id="ARBA00022491"/>
    </source>
</evidence>
<dbReference type="PANTHER" id="PTHR34824:SF1">
    <property type="entry name" value="HEAT-INDUCIBLE TRANSCRIPTION REPRESSOR HRCA"/>
    <property type="match status" value="1"/>
</dbReference>
<dbReference type="InterPro" id="IPR036388">
    <property type="entry name" value="WH-like_DNA-bd_sf"/>
</dbReference>
<protein>
    <recommendedName>
        <fullName evidence="6">Heat-inducible transcription repressor HrcA</fullName>
    </recommendedName>
</protein>
<keyword evidence="1 6" id="KW-0678">Repressor</keyword>
<dbReference type="PANTHER" id="PTHR34824">
    <property type="entry name" value="HEAT-INDUCIBLE TRANSCRIPTION REPRESSOR HRCA"/>
    <property type="match status" value="1"/>
</dbReference>
<keyword evidence="4 6" id="KW-0804">Transcription</keyword>
<dbReference type="InterPro" id="IPR002571">
    <property type="entry name" value="HrcA"/>
</dbReference>